<feature type="region of interest" description="Disordered" evidence="1">
    <location>
        <begin position="1"/>
        <end position="21"/>
    </location>
</feature>
<evidence type="ECO:0000313" key="2">
    <source>
        <dbReference type="EMBL" id="SNQ49029.1"/>
    </source>
</evidence>
<keyword evidence="3" id="KW-1185">Reference proteome</keyword>
<accession>A0A2I2KTQ3</accession>
<sequence length="21" mass="2292">MTPREPAVSKPSHGQVERLTA</sequence>
<dbReference type="EMBL" id="FZMO01000223">
    <property type="protein sequence ID" value="SNQ49029.1"/>
    <property type="molecule type" value="Genomic_DNA"/>
</dbReference>
<protein>
    <submittedName>
        <fullName evidence="2">Uncharacterized protein</fullName>
    </submittedName>
</protein>
<evidence type="ECO:0000256" key="1">
    <source>
        <dbReference type="SAM" id="MobiDB-lite"/>
    </source>
</evidence>
<gene>
    <name evidence="2" type="ORF">FRACA_30032</name>
</gene>
<reference evidence="2 3" key="1">
    <citation type="submission" date="2017-06" db="EMBL/GenBank/DDBJ databases">
        <authorList>
            <person name="Kim H.J."/>
            <person name="Triplett B.A."/>
        </authorList>
    </citation>
    <scope>NUCLEOTIDE SEQUENCE [LARGE SCALE GENOMIC DNA]</scope>
    <source>
        <strain evidence="2">FRACA_ARgP5</strain>
    </source>
</reference>
<evidence type="ECO:0000313" key="3">
    <source>
        <dbReference type="Proteomes" id="UP000234331"/>
    </source>
</evidence>
<organism evidence="2 3">
    <name type="scientific">Frankia canadensis</name>
    <dbReference type="NCBI Taxonomy" id="1836972"/>
    <lineage>
        <taxon>Bacteria</taxon>
        <taxon>Bacillati</taxon>
        <taxon>Actinomycetota</taxon>
        <taxon>Actinomycetes</taxon>
        <taxon>Frankiales</taxon>
        <taxon>Frankiaceae</taxon>
        <taxon>Frankia</taxon>
    </lineage>
</organism>
<proteinExistence type="predicted"/>
<dbReference type="Proteomes" id="UP000234331">
    <property type="component" value="Unassembled WGS sequence"/>
</dbReference>
<dbReference type="AlphaFoldDB" id="A0A2I2KTQ3"/>
<name>A0A2I2KTQ3_9ACTN</name>